<organism evidence="1 2">
    <name type="scientific">Tropilaelaps mercedesae</name>
    <dbReference type="NCBI Taxonomy" id="418985"/>
    <lineage>
        <taxon>Eukaryota</taxon>
        <taxon>Metazoa</taxon>
        <taxon>Ecdysozoa</taxon>
        <taxon>Arthropoda</taxon>
        <taxon>Chelicerata</taxon>
        <taxon>Arachnida</taxon>
        <taxon>Acari</taxon>
        <taxon>Parasitiformes</taxon>
        <taxon>Mesostigmata</taxon>
        <taxon>Gamasina</taxon>
        <taxon>Dermanyssoidea</taxon>
        <taxon>Laelapidae</taxon>
        <taxon>Tropilaelaps</taxon>
    </lineage>
</organism>
<sequence>MTAAHWSISHENLLVSFPSLKRPLPPNSWSSFYVILTFRYTARCGG</sequence>
<accession>A0A1V9Y3W2</accession>
<dbReference type="InParanoid" id="A0A1V9Y3W2"/>
<evidence type="ECO:0000313" key="1">
    <source>
        <dbReference type="EMBL" id="OQR80429.1"/>
    </source>
</evidence>
<name>A0A1V9Y3W2_9ACAR</name>
<comment type="caution">
    <text evidence="1">The sequence shown here is derived from an EMBL/GenBank/DDBJ whole genome shotgun (WGS) entry which is preliminary data.</text>
</comment>
<dbReference type="Proteomes" id="UP000192247">
    <property type="component" value="Unassembled WGS sequence"/>
</dbReference>
<proteinExistence type="predicted"/>
<keyword evidence="2" id="KW-1185">Reference proteome</keyword>
<reference evidence="1 2" key="1">
    <citation type="journal article" date="2017" name="Gigascience">
        <title>Draft genome of the honey bee ectoparasitic mite, Tropilaelaps mercedesae, is shaped by the parasitic life history.</title>
        <authorList>
            <person name="Dong X."/>
            <person name="Armstrong S.D."/>
            <person name="Xia D."/>
            <person name="Makepeace B.L."/>
            <person name="Darby A.C."/>
            <person name="Kadowaki T."/>
        </authorList>
    </citation>
    <scope>NUCLEOTIDE SEQUENCE [LARGE SCALE GENOMIC DNA]</scope>
    <source>
        <strain evidence="1">Wuxi-XJTLU</strain>
    </source>
</reference>
<dbReference type="EMBL" id="MNPL01000006">
    <property type="protein sequence ID" value="OQR80429.1"/>
    <property type="molecule type" value="Genomic_DNA"/>
</dbReference>
<gene>
    <name evidence="1" type="ORF">BIW11_02403</name>
</gene>
<evidence type="ECO:0000313" key="2">
    <source>
        <dbReference type="Proteomes" id="UP000192247"/>
    </source>
</evidence>
<protein>
    <submittedName>
        <fullName evidence="1">Uncharacterized protein</fullName>
    </submittedName>
</protein>
<dbReference type="AlphaFoldDB" id="A0A1V9Y3W2"/>